<protein>
    <submittedName>
        <fullName evidence="2">Uncharacterized protein</fullName>
    </submittedName>
</protein>
<dbReference type="RefSeq" id="WP_163300307.1">
    <property type="nucleotide sequence ID" value="NZ_JAAGRQ010000002.1"/>
</dbReference>
<keyword evidence="3" id="KW-1185">Reference proteome</keyword>
<comment type="caution">
    <text evidence="2">The sequence shown here is derived from an EMBL/GenBank/DDBJ whole genome shotgun (WGS) entry which is preliminary data.</text>
</comment>
<proteinExistence type="predicted"/>
<dbReference type="Proteomes" id="UP000469724">
    <property type="component" value="Unassembled WGS sequence"/>
</dbReference>
<evidence type="ECO:0000256" key="1">
    <source>
        <dbReference type="SAM" id="MobiDB-lite"/>
    </source>
</evidence>
<evidence type="ECO:0000313" key="3">
    <source>
        <dbReference type="Proteomes" id="UP000469724"/>
    </source>
</evidence>
<feature type="compositionally biased region" description="Basic and acidic residues" evidence="1">
    <location>
        <begin position="140"/>
        <end position="154"/>
    </location>
</feature>
<sequence>MKNKPSVPGYAGKRRTPLQAIAAFCRECFGGPAGACASADCPFHPYRQGTFPDGASRNVVAVVRRYCEGCAAADAPGGCTAGGVSPGLEPCPCWPFRLGRNPYVGAGRQESPRQQAPQQLGLADAQAAPIPGSAHGPGDAADRRRGLSHRKDAP</sequence>
<reference evidence="2 3" key="1">
    <citation type="submission" date="2020-02" db="EMBL/GenBank/DDBJ databases">
        <title>Comparative genomics of sulfur disproportionating microorganisms.</title>
        <authorList>
            <person name="Ward L.M."/>
            <person name="Bertran E."/>
            <person name="Johnston D.T."/>
        </authorList>
    </citation>
    <scope>NUCLEOTIDE SEQUENCE [LARGE SCALE GENOMIC DNA]</scope>
    <source>
        <strain evidence="2 3">DSM 3696</strain>
    </source>
</reference>
<gene>
    <name evidence="2" type="ORF">G3N56_00650</name>
</gene>
<evidence type="ECO:0000313" key="2">
    <source>
        <dbReference type="EMBL" id="NDY55254.1"/>
    </source>
</evidence>
<organism evidence="2 3">
    <name type="scientific">Desulfolutivibrio sulfodismutans</name>
    <dbReference type="NCBI Taxonomy" id="63561"/>
    <lineage>
        <taxon>Bacteria</taxon>
        <taxon>Pseudomonadati</taxon>
        <taxon>Thermodesulfobacteriota</taxon>
        <taxon>Desulfovibrionia</taxon>
        <taxon>Desulfovibrionales</taxon>
        <taxon>Desulfovibrionaceae</taxon>
        <taxon>Desulfolutivibrio</taxon>
    </lineage>
</organism>
<feature type="region of interest" description="Disordered" evidence="1">
    <location>
        <begin position="104"/>
        <end position="154"/>
    </location>
</feature>
<dbReference type="AlphaFoldDB" id="A0A7K3NGD8"/>
<dbReference type="EMBL" id="JAAGRQ010000002">
    <property type="protein sequence ID" value="NDY55254.1"/>
    <property type="molecule type" value="Genomic_DNA"/>
</dbReference>
<name>A0A7K3NGD8_9BACT</name>
<accession>A0A7K3NGD8</accession>